<accession>A0A927BA93</accession>
<feature type="signal peptide" evidence="1">
    <location>
        <begin position="1"/>
        <end position="22"/>
    </location>
</feature>
<evidence type="ECO:0008006" key="4">
    <source>
        <dbReference type="Google" id="ProtNLM"/>
    </source>
</evidence>
<evidence type="ECO:0000313" key="2">
    <source>
        <dbReference type="EMBL" id="MBD2766484.1"/>
    </source>
</evidence>
<dbReference type="Proteomes" id="UP000612233">
    <property type="component" value="Unassembled WGS sequence"/>
</dbReference>
<sequence>MRKIKTWLFCTVLLGCAFSARAQAPRPRLYEAGLEGMSYVPLVSEARTKFQGPSGVFFRYVPQQAGLRGGAGLTQRQAGPPSDCNDCPSGETTTRALTLRVGGQYALVRQLPWLYAFADGAYRHTSASGAYTGGLCGCLDYTETQTGRGWGAMAGLGATIHLLPRLSMVPELYYEGFSTRTVQEHTDRRAPVTRTWVSRKKEHSPALRLLATVSF</sequence>
<proteinExistence type="predicted"/>
<protein>
    <recommendedName>
        <fullName evidence="4">Outer membrane protein beta-barrel domain-containing protein</fullName>
    </recommendedName>
</protein>
<keyword evidence="3" id="KW-1185">Reference proteome</keyword>
<organism evidence="2 3">
    <name type="scientific">Hymenobacter montanus</name>
    <dbReference type="NCBI Taxonomy" id="2771359"/>
    <lineage>
        <taxon>Bacteria</taxon>
        <taxon>Pseudomonadati</taxon>
        <taxon>Bacteroidota</taxon>
        <taxon>Cytophagia</taxon>
        <taxon>Cytophagales</taxon>
        <taxon>Hymenobacteraceae</taxon>
        <taxon>Hymenobacter</taxon>
    </lineage>
</organism>
<dbReference type="EMBL" id="JACXAD010000001">
    <property type="protein sequence ID" value="MBD2766484.1"/>
    <property type="molecule type" value="Genomic_DNA"/>
</dbReference>
<dbReference type="RefSeq" id="WP_191003308.1">
    <property type="nucleotide sequence ID" value="NZ_JACXAD010000001.1"/>
</dbReference>
<dbReference type="PROSITE" id="PS51257">
    <property type="entry name" value="PROKAR_LIPOPROTEIN"/>
    <property type="match status" value="1"/>
</dbReference>
<gene>
    <name evidence="2" type="ORF">IC235_01095</name>
</gene>
<name>A0A927BA93_9BACT</name>
<evidence type="ECO:0000313" key="3">
    <source>
        <dbReference type="Proteomes" id="UP000612233"/>
    </source>
</evidence>
<dbReference type="AlphaFoldDB" id="A0A927BA93"/>
<keyword evidence="1" id="KW-0732">Signal</keyword>
<comment type="caution">
    <text evidence="2">The sequence shown here is derived from an EMBL/GenBank/DDBJ whole genome shotgun (WGS) entry which is preliminary data.</text>
</comment>
<reference evidence="2" key="1">
    <citation type="submission" date="2020-09" db="EMBL/GenBank/DDBJ databases">
        <authorList>
            <person name="Kim M.K."/>
        </authorList>
    </citation>
    <scope>NUCLEOTIDE SEQUENCE</scope>
    <source>
        <strain evidence="2">BT664</strain>
    </source>
</reference>
<evidence type="ECO:0000256" key="1">
    <source>
        <dbReference type="SAM" id="SignalP"/>
    </source>
</evidence>
<feature type="chain" id="PRO_5037434030" description="Outer membrane protein beta-barrel domain-containing protein" evidence="1">
    <location>
        <begin position="23"/>
        <end position="215"/>
    </location>
</feature>